<comment type="caution">
    <text evidence="3">The sequence shown here is derived from an EMBL/GenBank/DDBJ whole genome shotgun (WGS) entry which is preliminary data.</text>
</comment>
<evidence type="ECO:0000313" key="4">
    <source>
        <dbReference type="Proteomes" id="UP000238949"/>
    </source>
</evidence>
<dbReference type="GO" id="GO:0016779">
    <property type="term" value="F:nucleotidyltransferase activity"/>
    <property type="evidence" value="ECO:0007669"/>
    <property type="project" value="UniProtKB-ARBA"/>
</dbReference>
<dbReference type="CDD" id="cd04182">
    <property type="entry name" value="GT_2_like_f"/>
    <property type="match status" value="1"/>
</dbReference>
<proteinExistence type="predicted"/>
<dbReference type="Proteomes" id="UP000238949">
    <property type="component" value="Unassembled WGS sequence"/>
</dbReference>
<evidence type="ECO:0000256" key="1">
    <source>
        <dbReference type="ARBA" id="ARBA00022842"/>
    </source>
</evidence>
<dbReference type="RefSeq" id="WP_105933204.1">
    <property type="nucleotide sequence ID" value="NZ_PVNP01000016.1"/>
</dbReference>
<gene>
    <name evidence="3" type="ORF">C6Y40_02625</name>
</gene>
<reference evidence="4" key="1">
    <citation type="journal article" date="2020" name="Int. J. Syst. Evol. Microbiol.">
        <title>Alteromonas alba sp. nov., a marine bacterium isolated from the seawater of the West Pacific Ocean.</title>
        <authorList>
            <person name="Sun C."/>
            <person name="Wu Y.-H."/>
            <person name="Xamxidin M."/>
            <person name="Cheng H."/>
            <person name="Xu X.-W."/>
        </authorList>
    </citation>
    <scope>NUCLEOTIDE SEQUENCE [LARGE SCALE GENOMIC DNA]</scope>
    <source>
        <strain evidence="4">190</strain>
    </source>
</reference>
<dbReference type="AlphaFoldDB" id="A0A2S9VFA2"/>
<protein>
    <recommendedName>
        <fullName evidence="2">MobA-like NTP transferase domain-containing protein</fullName>
    </recommendedName>
</protein>
<dbReference type="SUPFAM" id="SSF53448">
    <property type="entry name" value="Nucleotide-diphospho-sugar transferases"/>
    <property type="match status" value="1"/>
</dbReference>
<feature type="domain" description="MobA-like NTP transferase" evidence="2">
    <location>
        <begin position="7"/>
        <end position="164"/>
    </location>
</feature>
<dbReference type="PANTHER" id="PTHR43777:SF1">
    <property type="entry name" value="MOLYBDENUM COFACTOR CYTIDYLYLTRANSFERASE"/>
    <property type="match status" value="1"/>
</dbReference>
<keyword evidence="1" id="KW-0460">Magnesium</keyword>
<dbReference type="OrthoDB" id="5298023at2"/>
<dbReference type="Pfam" id="PF12804">
    <property type="entry name" value="NTP_transf_3"/>
    <property type="match status" value="1"/>
</dbReference>
<keyword evidence="4" id="KW-1185">Reference proteome</keyword>
<dbReference type="EMBL" id="PVNP01000016">
    <property type="protein sequence ID" value="PRO75116.1"/>
    <property type="molecule type" value="Genomic_DNA"/>
</dbReference>
<evidence type="ECO:0000313" key="3">
    <source>
        <dbReference type="EMBL" id="PRO75116.1"/>
    </source>
</evidence>
<sequence length="193" mass="20633">MTLRLALLAAGCASRYGGNKLLAVHPASQQPLLHHVISEYIKAGFTDIVVLTGYWHNAICETLPTGVTHHYVDDWQEGMAASVRTAAALDLTGYDGLMIGLGDQAGISAELISSLTTDYASNPVITATNCQGIIGPPVIFPPQSLTVLNQLQGDSGAGKYLRKLALVSPDSIQTKRINSLTDIDYPADWQKLD</sequence>
<dbReference type="Gene3D" id="3.90.550.10">
    <property type="entry name" value="Spore Coat Polysaccharide Biosynthesis Protein SpsA, Chain A"/>
    <property type="match status" value="1"/>
</dbReference>
<dbReference type="PANTHER" id="PTHR43777">
    <property type="entry name" value="MOLYBDENUM COFACTOR CYTIDYLYLTRANSFERASE"/>
    <property type="match status" value="1"/>
</dbReference>
<evidence type="ECO:0000259" key="2">
    <source>
        <dbReference type="Pfam" id="PF12804"/>
    </source>
</evidence>
<accession>A0A2S9VFA2</accession>
<name>A0A2S9VFA2_9ALTE</name>
<organism evidence="3 4">
    <name type="scientific">Alteromonas alba</name>
    <dbReference type="NCBI Taxonomy" id="2079529"/>
    <lineage>
        <taxon>Bacteria</taxon>
        <taxon>Pseudomonadati</taxon>
        <taxon>Pseudomonadota</taxon>
        <taxon>Gammaproteobacteria</taxon>
        <taxon>Alteromonadales</taxon>
        <taxon>Alteromonadaceae</taxon>
        <taxon>Alteromonas/Salinimonas group</taxon>
        <taxon>Alteromonas</taxon>
    </lineage>
</organism>
<dbReference type="InterPro" id="IPR029044">
    <property type="entry name" value="Nucleotide-diphossugar_trans"/>
</dbReference>
<dbReference type="InterPro" id="IPR025877">
    <property type="entry name" value="MobA-like_NTP_Trfase"/>
</dbReference>